<dbReference type="Gene3D" id="3.40.50.300">
    <property type="entry name" value="P-loop containing nucleotide triphosphate hydrolases"/>
    <property type="match status" value="1"/>
</dbReference>
<dbReference type="GO" id="GO:0003677">
    <property type="term" value="F:DNA binding"/>
    <property type="evidence" value="ECO:0007669"/>
    <property type="project" value="UniProtKB-UniRule"/>
</dbReference>
<dbReference type="Pfam" id="PF18074">
    <property type="entry name" value="PriA_C"/>
    <property type="match status" value="1"/>
</dbReference>
<dbReference type="InterPro" id="IPR042115">
    <property type="entry name" value="PriA_3primeBD_sf"/>
</dbReference>
<evidence type="ECO:0000259" key="14">
    <source>
        <dbReference type="Pfam" id="PF18319"/>
    </source>
</evidence>
<dbReference type="HAMAP" id="MF_00983">
    <property type="entry name" value="PriA"/>
    <property type="match status" value="1"/>
</dbReference>
<feature type="binding site" evidence="11">
    <location>
        <position position="391"/>
    </location>
    <ligand>
        <name>Zn(2+)</name>
        <dbReference type="ChEBI" id="CHEBI:29105"/>
        <label>1</label>
    </ligand>
</feature>
<sequence>MNQSFTYKVPAELSPYIKTGTKVLVPLKRRVLSAFVVEGTEGKDGRRNLKEIIKVFKDFLPLSDSLIKLGRWISYYYYCSLGEALHSISPIQETFRIQKKKGNEGETLAGQKPGKLNCLIEKSDENIFLPQGKGVFLFKTKDTKKSNLLYLSLIKKTLQRERQVILIVPEINYLLPLKELIHSHYPGGIALLHSRLSSRQRYEEWYRISRGEVCLAIGTRLAIFAPFTKLGLIIVEEEENSAYKQIEAPRYHLREVAIKRGEIENFPVVLSTGSPSLESWYRAKKGVYETIEFYQGNNKSPYISIIDMRKEKDRILSSALEEGIKKNLEENKSTLLFLNRRGFANFLLCLDCGKVLYCPNCNISLTFHLQGKLVCHYCDYQEKAPRVCPSCKGRYFRRTGLGTEQLEIEVKKRFPKAYVRRGDLDVIKSSLLYKKLGSDLTEKKINILVGTQLIIKEEILSHMNLVGIVIADGLLNLPDFRAGEYLFHLLNKIRRLMKPQGRLVIQTYNPAHYAIETLKEKKDNFYRIESRIRKDLGYPPYLHWVRILLEGRVKTKVEKVAETMRESLEKEKIEFLGPSSCPFAKIRGKYRYHMILKNENLSYIREILDKKLSPLFNGIQGIRGIVDVDPLQTM</sequence>
<evidence type="ECO:0000259" key="13">
    <source>
        <dbReference type="Pfam" id="PF18074"/>
    </source>
</evidence>
<evidence type="ECO:0000256" key="7">
    <source>
        <dbReference type="ARBA" id="ARBA00022833"/>
    </source>
</evidence>
<dbReference type="GO" id="GO:0006270">
    <property type="term" value="P:DNA replication initiation"/>
    <property type="evidence" value="ECO:0007669"/>
    <property type="project" value="TreeGrafter"/>
</dbReference>
<feature type="binding site" evidence="11">
    <location>
        <position position="349"/>
    </location>
    <ligand>
        <name>Zn(2+)</name>
        <dbReference type="ChEBI" id="CHEBI:29105"/>
        <label>1</label>
    </ligand>
</feature>
<dbReference type="AlphaFoldDB" id="A0A523ZFR0"/>
<dbReference type="InterPro" id="IPR029063">
    <property type="entry name" value="SAM-dependent_MTases_sf"/>
</dbReference>
<feature type="binding site" evidence="11">
    <location>
        <position position="358"/>
    </location>
    <ligand>
        <name>Zn(2+)</name>
        <dbReference type="ChEBI" id="CHEBI:29105"/>
        <label>2</label>
    </ligand>
</feature>
<evidence type="ECO:0000256" key="5">
    <source>
        <dbReference type="ARBA" id="ARBA00022801"/>
    </source>
</evidence>
<accession>A0A523ZFR0</accession>
<dbReference type="SUPFAM" id="SSF53335">
    <property type="entry name" value="S-adenosyl-L-methionine-dependent methyltransferases"/>
    <property type="match status" value="1"/>
</dbReference>
<feature type="binding site" evidence="11">
    <location>
        <position position="352"/>
    </location>
    <ligand>
        <name>Zn(2+)</name>
        <dbReference type="ChEBI" id="CHEBI:29105"/>
        <label>1</label>
    </ligand>
</feature>
<feature type="domain" description="PriA DNA helicase Cys-rich region (CRR)" evidence="14">
    <location>
        <begin position="358"/>
        <end position="383"/>
    </location>
</feature>
<keyword evidence="8 11" id="KW-0067">ATP-binding</keyword>
<dbReference type="InterPro" id="IPR041222">
    <property type="entry name" value="PriA_3primeBD"/>
</dbReference>
<evidence type="ECO:0000256" key="10">
    <source>
        <dbReference type="ARBA" id="ARBA00023235"/>
    </source>
</evidence>
<dbReference type="Gene3D" id="3.40.1440.60">
    <property type="entry name" value="PriA, 3(prime) DNA-binding domain"/>
    <property type="match status" value="1"/>
</dbReference>
<evidence type="ECO:0000256" key="1">
    <source>
        <dbReference type="ARBA" id="ARBA00022515"/>
    </source>
</evidence>
<comment type="caution">
    <text evidence="11">As this protein does not have any detectable helicase domains, it probably does not have helicase activity.</text>
</comment>
<keyword evidence="6" id="KW-0347">Helicase</keyword>
<dbReference type="GO" id="GO:0008270">
    <property type="term" value="F:zinc ion binding"/>
    <property type="evidence" value="ECO:0007669"/>
    <property type="project" value="UniProtKB-UniRule"/>
</dbReference>
<comment type="cofactor">
    <cofactor evidence="11">
        <name>Zn(2+)</name>
        <dbReference type="ChEBI" id="CHEBI:29105"/>
    </cofactor>
    <text evidence="11">Binds 2 zinc ions per subunit.</text>
</comment>
<dbReference type="Pfam" id="PF18319">
    <property type="entry name" value="Zn_ribbon_PriA"/>
    <property type="match status" value="1"/>
</dbReference>
<evidence type="ECO:0000256" key="8">
    <source>
        <dbReference type="ARBA" id="ARBA00022840"/>
    </source>
</evidence>
<dbReference type="GO" id="GO:0006310">
    <property type="term" value="P:DNA recombination"/>
    <property type="evidence" value="ECO:0007669"/>
    <property type="project" value="InterPro"/>
</dbReference>
<name>A0A523ZFR0_UNCAE</name>
<dbReference type="GO" id="GO:0006269">
    <property type="term" value="P:DNA replication, synthesis of primer"/>
    <property type="evidence" value="ECO:0007669"/>
    <property type="project" value="UniProtKB-KW"/>
</dbReference>
<keyword evidence="3 11" id="KW-0479">Metal-binding</keyword>
<proteinExistence type="inferred from homology"/>
<evidence type="ECO:0000256" key="9">
    <source>
        <dbReference type="ARBA" id="ARBA00023125"/>
    </source>
</evidence>
<dbReference type="SUPFAM" id="SSF52540">
    <property type="entry name" value="P-loop containing nucleoside triphosphate hydrolases"/>
    <property type="match status" value="1"/>
</dbReference>
<evidence type="ECO:0000256" key="6">
    <source>
        <dbReference type="ARBA" id="ARBA00022806"/>
    </source>
</evidence>
<dbReference type="InterPro" id="IPR041236">
    <property type="entry name" value="PriA_C"/>
</dbReference>
<dbReference type="GO" id="GO:0006302">
    <property type="term" value="P:double-strand break repair"/>
    <property type="evidence" value="ECO:0007669"/>
    <property type="project" value="InterPro"/>
</dbReference>
<dbReference type="InterPro" id="IPR040498">
    <property type="entry name" value="PriA_CRR"/>
</dbReference>
<comment type="subunit">
    <text evidence="11">Component of the replication restart primosome.</text>
</comment>
<feature type="binding site" evidence="11">
    <location>
        <position position="361"/>
    </location>
    <ligand>
        <name>Zn(2+)</name>
        <dbReference type="ChEBI" id="CHEBI:29105"/>
        <label>2</label>
    </ligand>
</feature>
<reference evidence="15 16" key="1">
    <citation type="submission" date="2019-03" db="EMBL/GenBank/DDBJ databases">
        <title>Metabolic potential of uncultured bacteria and archaea associated with petroleum seepage in deep-sea sediments.</title>
        <authorList>
            <person name="Dong X."/>
            <person name="Hubert C."/>
        </authorList>
    </citation>
    <scope>NUCLEOTIDE SEQUENCE [LARGE SCALE GENOMIC DNA]</scope>
    <source>
        <strain evidence="15">E26_bin6</strain>
    </source>
</reference>
<dbReference type="GO" id="GO:0005524">
    <property type="term" value="F:ATP binding"/>
    <property type="evidence" value="ECO:0007669"/>
    <property type="project" value="UniProtKB-UniRule"/>
</dbReference>
<dbReference type="InterPro" id="IPR005259">
    <property type="entry name" value="PriA"/>
</dbReference>
<comment type="function">
    <text evidence="11">Initiates the restart of stalled replication forks, which reloads the replicative helicase on sites other than the origin of replication. Recognizes and binds to abandoned replication forks and remodels them to uncover a helicase loading site. Promotes assembly of the primosome at these replication forks.</text>
</comment>
<comment type="caution">
    <text evidence="15">The sequence shown here is derived from an EMBL/GenBank/DDBJ whole genome shotgun (WGS) entry which is preliminary data.</text>
</comment>
<dbReference type="EMBL" id="SOHY01000125">
    <property type="protein sequence ID" value="TEU02621.1"/>
    <property type="molecule type" value="Genomic_DNA"/>
</dbReference>
<dbReference type="GO" id="GO:0016787">
    <property type="term" value="F:hydrolase activity"/>
    <property type="evidence" value="ECO:0007669"/>
    <property type="project" value="UniProtKB-KW"/>
</dbReference>
<evidence type="ECO:0000256" key="2">
    <source>
        <dbReference type="ARBA" id="ARBA00022705"/>
    </source>
</evidence>
<evidence type="ECO:0000313" key="16">
    <source>
        <dbReference type="Proteomes" id="UP000316674"/>
    </source>
</evidence>
<dbReference type="Proteomes" id="UP000316674">
    <property type="component" value="Unassembled WGS sequence"/>
</dbReference>
<feature type="binding site" evidence="11">
    <location>
        <position position="388"/>
    </location>
    <ligand>
        <name>Zn(2+)</name>
        <dbReference type="ChEBI" id="CHEBI:29105"/>
        <label>1</label>
    </ligand>
</feature>
<keyword evidence="9 11" id="KW-0238">DNA-binding</keyword>
<dbReference type="PANTHER" id="PTHR30580">
    <property type="entry name" value="PRIMOSOMAL PROTEIN N"/>
    <property type="match status" value="1"/>
</dbReference>
<evidence type="ECO:0000256" key="11">
    <source>
        <dbReference type="HAMAP-Rule" id="MF_00983"/>
    </source>
</evidence>
<dbReference type="NCBIfam" id="TIGR00595">
    <property type="entry name" value="priA"/>
    <property type="match status" value="1"/>
</dbReference>
<comment type="similarity">
    <text evidence="11">Belongs to the helicase family. PriA subfamily.</text>
</comment>
<dbReference type="GO" id="GO:1990077">
    <property type="term" value="C:primosome complex"/>
    <property type="evidence" value="ECO:0007669"/>
    <property type="project" value="UniProtKB-UniRule"/>
</dbReference>
<dbReference type="GO" id="GO:0043138">
    <property type="term" value="F:3'-5' DNA helicase activity"/>
    <property type="evidence" value="ECO:0007669"/>
    <property type="project" value="TreeGrafter"/>
</dbReference>
<gene>
    <name evidence="11 15" type="primary">priA</name>
    <name evidence="15" type="ORF">E3I16_01955</name>
</gene>
<feature type="domain" description="Primosomal protein N' 3' DNA-binding" evidence="12">
    <location>
        <begin position="2"/>
        <end position="90"/>
    </location>
</feature>
<organism evidence="15 16">
    <name type="scientific">Aerophobetes bacterium</name>
    <dbReference type="NCBI Taxonomy" id="2030807"/>
    <lineage>
        <taxon>Bacteria</taxon>
        <taxon>Candidatus Aerophobota</taxon>
    </lineage>
</organism>
<keyword evidence="5" id="KW-0378">Hydrolase</keyword>
<feature type="binding site" evidence="11">
    <location>
        <position position="378"/>
    </location>
    <ligand>
        <name>Zn(2+)</name>
        <dbReference type="ChEBI" id="CHEBI:29105"/>
        <label>2</label>
    </ligand>
</feature>
<protein>
    <recommendedName>
        <fullName evidence="11">Probable replication restart protein PriA</fullName>
    </recommendedName>
    <alternativeName>
        <fullName evidence="11">Putative ATP-dependent DNA helicase PriA</fullName>
    </alternativeName>
</protein>
<feature type="domain" description="Primosomal protein N C-terminal" evidence="13">
    <location>
        <begin position="540"/>
        <end position="630"/>
    </location>
</feature>
<evidence type="ECO:0000256" key="3">
    <source>
        <dbReference type="ARBA" id="ARBA00022723"/>
    </source>
</evidence>
<keyword evidence="7 11" id="KW-0862">Zinc</keyword>
<dbReference type="InterPro" id="IPR027417">
    <property type="entry name" value="P-loop_NTPase"/>
</dbReference>
<evidence type="ECO:0000259" key="12">
    <source>
        <dbReference type="Pfam" id="PF17764"/>
    </source>
</evidence>
<evidence type="ECO:0000313" key="15">
    <source>
        <dbReference type="EMBL" id="TEU02621.1"/>
    </source>
</evidence>
<keyword evidence="10" id="KW-0413">Isomerase</keyword>
<keyword evidence="1 11" id="KW-0639">Primosome</keyword>
<evidence type="ECO:0000256" key="4">
    <source>
        <dbReference type="ARBA" id="ARBA00022741"/>
    </source>
</evidence>
<keyword evidence="4 11" id="KW-0547">Nucleotide-binding</keyword>
<dbReference type="Pfam" id="PF17764">
    <property type="entry name" value="PriA_3primeBD"/>
    <property type="match status" value="1"/>
</dbReference>
<keyword evidence="2 11" id="KW-0235">DNA replication</keyword>
<feature type="binding site" evidence="11">
    <location>
        <position position="375"/>
    </location>
    <ligand>
        <name>Zn(2+)</name>
        <dbReference type="ChEBI" id="CHEBI:29105"/>
        <label>2</label>
    </ligand>
</feature>
<dbReference type="PANTHER" id="PTHR30580:SF0">
    <property type="entry name" value="PRIMOSOMAL PROTEIN N"/>
    <property type="match status" value="1"/>
</dbReference>